<reference evidence="1 2" key="1">
    <citation type="submission" date="2017-01" db="EMBL/GenBank/DDBJ databases">
        <title>The cable genome- insights into the physiology and evolution of filamentous bacteria capable of sulfide oxidation via long distance electron transfer.</title>
        <authorList>
            <person name="Schreiber L."/>
            <person name="Bjerg J.T."/>
            <person name="Boggild A."/>
            <person name="Van De Vossenberg J."/>
            <person name="Meysman F."/>
            <person name="Nielsen L.P."/>
            <person name="Schramm A."/>
            <person name="Kjeldsen K.U."/>
        </authorList>
    </citation>
    <scope>NUCLEOTIDE SEQUENCE [LARGE SCALE GENOMIC DNA]</scope>
    <source>
        <strain evidence="1">MCF</strain>
    </source>
</reference>
<comment type="caution">
    <text evidence="1">The sequence shown here is derived from an EMBL/GenBank/DDBJ whole genome shotgun (WGS) entry which is preliminary data.</text>
</comment>
<name>A0A3S3QIB1_9BACT</name>
<organism evidence="1 2">
    <name type="scientific">Candidatus Electrothrix aarhusensis</name>
    <dbReference type="NCBI Taxonomy" id="1859131"/>
    <lineage>
        <taxon>Bacteria</taxon>
        <taxon>Pseudomonadati</taxon>
        <taxon>Thermodesulfobacteriota</taxon>
        <taxon>Desulfobulbia</taxon>
        <taxon>Desulfobulbales</taxon>
        <taxon>Desulfobulbaceae</taxon>
        <taxon>Candidatus Electrothrix</taxon>
    </lineage>
</organism>
<sequence length="40" mass="4617">MGAALAEMRILQELYAISPSLLIVKESRIRYKRNGNELIR</sequence>
<proteinExistence type="predicted"/>
<dbReference type="AlphaFoldDB" id="A0A3S3QIB1"/>
<evidence type="ECO:0000313" key="1">
    <source>
        <dbReference type="EMBL" id="RWX48157.1"/>
    </source>
</evidence>
<dbReference type="Proteomes" id="UP000287853">
    <property type="component" value="Unassembled WGS sequence"/>
</dbReference>
<dbReference type="EMBL" id="MTKO01000005">
    <property type="protein sequence ID" value="RWX48157.1"/>
    <property type="molecule type" value="Genomic_DNA"/>
</dbReference>
<accession>A0A3S3QIB1</accession>
<evidence type="ECO:0000313" key="2">
    <source>
        <dbReference type="Proteomes" id="UP000287853"/>
    </source>
</evidence>
<protein>
    <submittedName>
        <fullName evidence="1">Uncharacterized protein</fullName>
    </submittedName>
</protein>
<keyword evidence="2" id="KW-1185">Reference proteome</keyword>
<gene>
    <name evidence="1" type="ORF">H206_05277</name>
</gene>